<dbReference type="EMBL" id="KB297637">
    <property type="protein sequence ID" value="ELU10285.1"/>
    <property type="molecule type" value="Genomic_DNA"/>
</dbReference>
<evidence type="ECO:0000313" key="2">
    <source>
        <dbReference type="EMBL" id="ELU10285.1"/>
    </source>
</evidence>
<dbReference type="HOGENOM" id="CLU_2229773_0_0_1"/>
<dbReference type="EnsemblMetazoa" id="CapteT201262">
    <property type="protein sequence ID" value="CapteP201262"/>
    <property type="gene ID" value="CapteG201262"/>
</dbReference>
<evidence type="ECO:0008006" key="5">
    <source>
        <dbReference type="Google" id="ProtNLM"/>
    </source>
</evidence>
<feature type="signal peptide" evidence="1">
    <location>
        <begin position="1"/>
        <end position="16"/>
    </location>
</feature>
<sequence length="106" mass="11617">MLLLTAILILTNGASGHLEDRYKAFNVWAEDEYALNLLGVKTSSSLSRIQCCAVCSRDSSCFGVAWNRETNECQAASLPDAVAFVDLKAVTNWSFMVNEQFVCGSE</sequence>
<gene>
    <name evidence="2" type="ORF">CAPTEDRAFT_201262</name>
</gene>
<evidence type="ECO:0000256" key="1">
    <source>
        <dbReference type="SAM" id="SignalP"/>
    </source>
</evidence>
<reference evidence="3" key="3">
    <citation type="submission" date="2015-06" db="UniProtKB">
        <authorList>
            <consortium name="EnsemblMetazoa"/>
        </authorList>
    </citation>
    <scope>IDENTIFICATION</scope>
</reference>
<protein>
    <recommendedName>
        <fullName evidence="5">Apple domain-containing protein</fullName>
    </recommendedName>
</protein>
<keyword evidence="4" id="KW-1185">Reference proteome</keyword>
<feature type="chain" id="PRO_5008788695" description="Apple domain-containing protein" evidence="1">
    <location>
        <begin position="17"/>
        <end position="106"/>
    </location>
</feature>
<accession>R7V3B4</accession>
<evidence type="ECO:0000313" key="4">
    <source>
        <dbReference type="Proteomes" id="UP000014760"/>
    </source>
</evidence>
<dbReference type="Proteomes" id="UP000014760">
    <property type="component" value="Unassembled WGS sequence"/>
</dbReference>
<feature type="non-terminal residue" evidence="2">
    <location>
        <position position="106"/>
    </location>
</feature>
<keyword evidence="1" id="KW-0732">Signal</keyword>
<organism evidence="2">
    <name type="scientific">Capitella teleta</name>
    <name type="common">Polychaete worm</name>
    <dbReference type="NCBI Taxonomy" id="283909"/>
    <lineage>
        <taxon>Eukaryota</taxon>
        <taxon>Metazoa</taxon>
        <taxon>Spiralia</taxon>
        <taxon>Lophotrochozoa</taxon>
        <taxon>Annelida</taxon>
        <taxon>Polychaeta</taxon>
        <taxon>Sedentaria</taxon>
        <taxon>Scolecida</taxon>
        <taxon>Capitellidae</taxon>
        <taxon>Capitella</taxon>
    </lineage>
</organism>
<name>R7V3B4_CAPTE</name>
<reference evidence="4" key="1">
    <citation type="submission" date="2012-12" db="EMBL/GenBank/DDBJ databases">
        <authorList>
            <person name="Hellsten U."/>
            <person name="Grimwood J."/>
            <person name="Chapman J.A."/>
            <person name="Shapiro H."/>
            <person name="Aerts A."/>
            <person name="Otillar R.P."/>
            <person name="Terry A.Y."/>
            <person name="Boore J.L."/>
            <person name="Simakov O."/>
            <person name="Marletaz F."/>
            <person name="Cho S.-J."/>
            <person name="Edsinger-Gonzales E."/>
            <person name="Havlak P."/>
            <person name="Kuo D.-H."/>
            <person name="Larsson T."/>
            <person name="Lv J."/>
            <person name="Arendt D."/>
            <person name="Savage R."/>
            <person name="Osoegawa K."/>
            <person name="de Jong P."/>
            <person name="Lindberg D.R."/>
            <person name="Seaver E.C."/>
            <person name="Weisblat D.A."/>
            <person name="Putnam N.H."/>
            <person name="Grigoriev I.V."/>
            <person name="Rokhsar D.S."/>
        </authorList>
    </citation>
    <scope>NUCLEOTIDE SEQUENCE</scope>
    <source>
        <strain evidence="4">I ESC-2004</strain>
    </source>
</reference>
<reference evidence="2 4" key="2">
    <citation type="journal article" date="2013" name="Nature">
        <title>Insights into bilaterian evolution from three spiralian genomes.</title>
        <authorList>
            <person name="Simakov O."/>
            <person name="Marletaz F."/>
            <person name="Cho S.J."/>
            <person name="Edsinger-Gonzales E."/>
            <person name="Havlak P."/>
            <person name="Hellsten U."/>
            <person name="Kuo D.H."/>
            <person name="Larsson T."/>
            <person name="Lv J."/>
            <person name="Arendt D."/>
            <person name="Savage R."/>
            <person name="Osoegawa K."/>
            <person name="de Jong P."/>
            <person name="Grimwood J."/>
            <person name="Chapman J.A."/>
            <person name="Shapiro H."/>
            <person name="Aerts A."/>
            <person name="Otillar R.P."/>
            <person name="Terry A.Y."/>
            <person name="Boore J.L."/>
            <person name="Grigoriev I.V."/>
            <person name="Lindberg D.R."/>
            <person name="Seaver E.C."/>
            <person name="Weisblat D.A."/>
            <person name="Putnam N.H."/>
            <person name="Rokhsar D.S."/>
        </authorList>
    </citation>
    <scope>NUCLEOTIDE SEQUENCE</scope>
    <source>
        <strain evidence="2 4">I ESC-2004</strain>
    </source>
</reference>
<dbReference type="EMBL" id="AMQN01006113">
    <property type="status" value="NOT_ANNOTATED_CDS"/>
    <property type="molecule type" value="Genomic_DNA"/>
</dbReference>
<proteinExistence type="predicted"/>
<evidence type="ECO:0000313" key="3">
    <source>
        <dbReference type="EnsemblMetazoa" id="CapteP201262"/>
    </source>
</evidence>
<dbReference type="AlphaFoldDB" id="R7V3B4"/>